<proteinExistence type="predicted"/>
<dbReference type="RefSeq" id="WP_190879495.1">
    <property type="nucleotide sequence ID" value="NZ_JACJSK010000029.1"/>
</dbReference>
<evidence type="ECO:0000313" key="1">
    <source>
        <dbReference type="EMBL" id="MBD2545955.1"/>
    </source>
</evidence>
<gene>
    <name evidence="1" type="ORF">H6G72_19350</name>
</gene>
<sequence length="46" mass="5421">MRDRSGTRNRVSLTIFALWRKFGQETRFLVSKLKLGRNRVSLTILV</sequence>
<dbReference type="Proteomes" id="UP000641954">
    <property type="component" value="Unassembled WGS sequence"/>
</dbReference>
<keyword evidence="2" id="KW-1185">Reference proteome</keyword>
<reference evidence="1 2" key="1">
    <citation type="journal article" date="2020" name="ISME J.">
        <title>Comparative genomics reveals insights into cyanobacterial evolution and habitat adaptation.</title>
        <authorList>
            <person name="Chen M.Y."/>
            <person name="Teng W.K."/>
            <person name="Zhao L."/>
            <person name="Hu C.X."/>
            <person name="Zhou Y.K."/>
            <person name="Han B.P."/>
            <person name="Song L.R."/>
            <person name="Shu W.S."/>
        </authorList>
    </citation>
    <scope>NUCLEOTIDE SEQUENCE [LARGE SCALE GENOMIC DNA]</scope>
    <source>
        <strain evidence="1 2">FACHB-1370</strain>
    </source>
</reference>
<protein>
    <submittedName>
        <fullName evidence="1">Uncharacterized protein</fullName>
    </submittedName>
</protein>
<name>A0ABR8EJE8_9CYAN</name>
<dbReference type="EMBL" id="JACJSK010000029">
    <property type="protein sequence ID" value="MBD2545955.1"/>
    <property type="molecule type" value="Genomic_DNA"/>
</dbReference>
<organism evidence="1 2">
    <name type="scientific">Planktothricoides raciborskii FACHB-1370</name>
    <dbReference type="NCBI Taxonomy" id="2949576"/>
    <lineage>
        <taxon>Bacteria</taxon>
        <taxon>Bacillati</taxon>
        <taxon>Cyanobacteriota</taxon>
        <taxon>Cyanophyceae</taxon>
        <taxon>Oscillatoriophycideae</taxon>
        <taxon>Oscillatoriales</taxon>
        <taxon>Oscillatoriaceae</taxon>
        <taxon>Planktothricoides</taxon>
    </lineage>
</organism>
<comment type="caution">
    <text evidence="1">The sequence shown here is derived from an EMBL/GenBank/DDBJ whole genome shotgun (WGS) entry which is preliminary data.</text>
</comment>
<accession>A0ABR8EJE8</accession>
<evidence type="ECO:0000313" key="2">
    <source>
        <dbReference type="Proteomes" id="UP000641954"/>
    </source>
</evidence>